<keyword evidence="7" id="KW-0560">Oxidoreductase</keyword>
<dbReference type="PROSITE" id="PS00086">
    <property type="entry name" value="CYTOCHROME_P450"/>
    <property type="match status" value="1"/>
</dbReference>
<evidence type="ECO:0000256" key="1">
    <source>
        <dbReference type="ARBA" id="ARBA00001971"/>
    </source>
</evidence>
<dbReference type="PRINTS" id="PR00385">
    <property type="entry name" value="P450"/>
</dbReference>
<dbReference type="InterPro" id="IPR017972">
    <property type="entry name" value="Cyt_P450_CS"/>
</dbReference>
<dbReference type="AlphaFoldDB" id="A0A4Z0Z055"/>
<dbReference type="STRING" id="37992.A0A4Z0Z055"/>
<evidence type="ECO:0000256" key="7">
    <source>
        <dbReference type="RuleBase" id="RU000461"/>
    </source>
</evidence>
<gene>
    <name evidence="9" type="ORF">E0Z10_g3634</name>
</gene>
<evidence type="ECO:0000256" key="8">
    <source>
        <dbReference type="SAM" id="SignalP"/>
    </source>
</evidence>
<organism evidence="9 10">
    <name type="scientific">Xylaria hypoxylon</name>
    <dbReference type="NCBI Taxonomy" id="37992"/>
    <lineage>
        <taxon>Eukaryota</taxon>
        <taxon>Fungi</taxon>
        <taxon>Dikarya</taxon>
        <taxon>Ascomycota</taxon>
        <taxon>Pezizomycotina</taxon>
        <taxon>Sordariomycetes</taxon>
        <taxon>Xylariomycetidae</taxon>
        <taxon>Xylariales</taxon>
        <taxon>Xylariaceae</taxon>
        <taxon>Xylaria</taxon>
    </lineage>
</organism>
<dbReference type="GO" id="GO:0005506">
    <property type="term" value="F:iron ion binding"/>
    <property type="evidence" value="ECO:0007669"/>
    <property type="project" value="InterPro"/>
</dbReference>
<accession>A0A4Z0Z055</accession>
<dbReference type="SUPFAM" id="SSF48264">
    <property type="entry name" value="Cytochrome P450"/>
    <property type="match status" value="1"/>
</dbReference>
<dbReference type="Pfam" id="PF00067">
    <property type="entry name" value="p450"/>
    <property type="match status" value="1"/>
</dbReference>
<feature type="signal peptide" evidence="8">
    <location>
        <begin position="1"/>
        <end position="20"/>
    </location>
</feature>
<protein>
    <recommendedName>
        <fullName evidence="11">Cytochrome P450</fullName>
    </recommendedName>
</protein>
<comment type="caution">
    <text evidence="9">The sequence shown here is derived from an EMBL/GenBank/DDBJ whole genome shotgun (WGS) entry which is preliminary data.</text>
</comment>
<feature type="binding site" description="axial binding residue" evidence="6">
    <location>
        <position position="512"/>
    </location>
    <ligand>
        <name>heme</name>
        <dbReference type="ChEBI" id="CHEBI:30413"/>
    </ligand>
    <ligandPart>
        <name>Fe</name>
        <dbReference type="ChEBI" id="CHEBI:18248"/>
    </ligandPart>
</feature>
<comment type="similarity">
    <text evidence="2 7">Belongs to the cytochrome P450 family.</text>
</comment>
<feature type="chain" id="PRO_5021243756" description="Cytochrome P450" evidence="8">
    <location>
        <begin position="21"/>
        <end position="576"/>
    </location>
</feature>
<comment type="cofactor">
    <cofactor evidence="1 6">
        <name>heme</name>
        <dbReference type="ChEBI" id="CHEBI:30413"/>
    </cofactor>
</comment>
<evidence type="ECO:0000256" key="5">
    <source>
        <dbReference type="ARBA" id="ARBA00023004"/>
    </source>
</evidence>
<keyword evidence="10" id="KW-1185">Reference proteome</keyword>
<keyword evidence="7" id="KW-0503">Monooxygenase</keyword>
<dbReference type="OrthoDB" id="1470350at2759"/>
<name>A0A4Z0Z055_9PEZI</name>
<dbReference type="InterPro" id="IPR050121">
    <property type="entry name" value="Cytochrome_P450_monoxygenase"/>
</dbReference>
<evidence type="ECO:0000313" key="10">
    <source>
        <dbReference type="Proteomes" id="UP000297716"/>
    </source>
</evidence>
<dbReference type="GO" id="GO:0004497">
    <property type="term" value="F:monooxygenase activity"/>
    <property type="evidence" value="ECO:0007669"/>
    <property type="project" value="UniProtKB-KW"/>
</dbReference>
<evidence type="ECO:0000256" key="3">
    <source>
        <dbReference type="ARBA" id="ARBA00022617"/>
    </source>
</evidence>
<dbReference type="Gene3D" id="1.10.630.10">
    <property type="entry name" value="Cytochrome P450"/>
    <property type="match status" value="1"/>
</dbReference>
<evidence type="ECO:0000256" key="2">
    <source>
        <dbReference type="ARBA" id="ARBA00010617"/>
    </source>
</evidence>
<evidence type="ECO:0008006" key="11">
    <source>
        <dbReference type="Google" id="ProtNLM"/>
    </source>
</evidence>
<dbReference type="InterPro" id="IPR001128">
    <property type="entry name" value="Cyt_P450"/>
</dbReference>
<proteinExistence type="inferred from homology"/>
<dbReference type="PANTHER" id="PTHR24305:SF166">
    <property type="entry name" value="CYTOCHROME P450 12A4, MITOCHONDRIAL-RELATED"/>
    <property type="match status" value="1"/>
</dbReference>
<sequence>MAPFSLFLVVLLIITHAVYTLFNFVNNIRKARGIGLPYTLSPIHELERWAYVTDPILRWYYRGYLLQGNGWPRWARFMIKDWHYEDKGRAHREYGLLFLVVSPAGLVCYVADSHAALYIGTKRRLFVKPPDKMKMLEPFGPNIGSTDGDLWKIHSRIASPSFDEYTQKLVWTETQRHTSMLISLWSGNNNFKFEKGVYTLTMDVMGSVSFGQQADQNNEKKTRLPQGHKLSLLGALRGVIMHLPHILLVPKALLRYSWKDVYTAYIELDQYMDELLVQGMNELSKSLSGTRSKENLLKAILRSSKENEEKGSRAIGTKVSLTNEEIKGNLFIFLLAGYDTTANTIIYACIILALYPDIQSKVLDEITEFYKGEGTGDILSKSSSEYLAMFPYLLAFMHEILRVFPVIIPIARQTVSAQELTTRSERFGDERVTLPGGMDVVINNTAIHFSETYWPSPDILDPRRWLVRDSQVFDPSKPLTKEQEVEIQKGIFSTQGNAKGTFMAFGEGPRACLGRNFAKVEFVAFFSRLLQNNRLEIGEDMNPGEIERNLRLLSGGSPVTLIPPHSVDVKLVPQHV</sequence>
<dbReference type="GO" id="GO:0020037">
    <property type="term" value="F:heme binding"/>
    <property type="evidence" value="ECO:0007669"/>
    <property type="project" value="InterPro"/>
</dbReference>
<keyword evidence="5 6" id="KW-0408">Iron</keyword>
<evidence type="ECO:0000313" key="9">
    <source>
        <dbReference type="EMBL" id="TGJ85111.1"/>
    </source>
</evidence>
<reference evidence="9 10" key="1">
    <citation type="submission" date="2019-03" db="EMBL/GenBank/DDBJ databases">
        <title>Draft genome sequence of Xylaria hypoxylon DSM 108379, a ubiquitous saprotrophic-parasitic fungi on hardwood.</title>
        <authorList>
            <person name="Buettner E."/>
            <person name="Leonhardt S."/>
            <person name="Gebauer A.M."/>
            <person name="Liers C."/>
            <person name="Hofrichter M."/>
            <person name="Kellner H."/>
        </authorList>
    </citation>
    <scope>NUCLEOTIDE SEQUENCE [LARGE SCALE GENOMIC DNA]</scope>
    <source>
        <strain evidence="9 10">DSM 108379</strain>
    </source>
</reference>
<dbReference type="PANTHER" id="PTHR24305">
    <property type="entry name" value="CYTOCHROME P450"/>
    <property type="match status" value="1"/>
</dbReference>
<keyword evidence="3 6" id="KW-0349">Heme</keyword>
<evidence type="ECO:0000256" key="6">
    <source>
        <dbReference type="PIRSR" id="PIRSR602401-1"/>
    </source>
</evidence>
<keyword evidence="8" id="KW-0732">Signal</keyword>
<keyword evidence="4 6" id="KW-0479">Metal-binding</keyword>
<dbReference type="Proteomes" id="UP000297716">
    <property type="component" value="Unassembled WGS sequence"/>
</dbReference>
<dbReference type="InterPro" id="IPR002401">
    <property type="entry name" value="Cyt_P450_E_grp-I"/>
</dbReference>
<dbReference type="EMBL" id="SKBN01000052">
    <property type="protein sequence ID" value="TGJ85111.1"/>
    <property type="molecule type" value="Genomic_DNA"/>
</dbReference>
<dbReference type="GO" id="GO:0016705">
    <property type="term" value="F:oxidoreductase activity, acting on paired donors, with incorporation or reduction of molecular oxygen"/>
    <property type="evidence" value="ECO:0007669"/>
    <property type="project" value="InterPro"/>
</dbReference>
<dbReference type="InterPro" id="IPR036396">
    <property type="entry name" value="Cyt_P450_sf"/>
</dbReference>
<evidence type="ECO:0000256" key="4">
    <source>
        <dbReference type="ARBA" id="ARBA00022723"/>
    </source>
</evidence>
<dbReference type="PRINTS" id="PR00463">
    <property type="entry name" value="EP450I"/>
</dbReference>